<comment type="caution">
    <text evidence="7">The sequence shown here is derived from an EMBL/GenBank/DDBJ whole genome shotgun (WGS) entry which is preliminary data.</text>
</comment>
<feature type="transmembrane region" description="Helical" evidence="5">
    <location>
        <begin position="133"/>
        <end position="157"/>
    </location>
</feature>
<evidence type="ECO:0000256" key="2">
    <source>
        <dbReference type="ARBA" id="ARBA00022692"/>
    </source>
</evidence>
<reference evidence="7 8" key="1">
    <citation type="submission" date="2022-10" db="EMBL/GenBank/DDBJ databases">
        <title>Defluviimonas sp. nov., isolated from ocean surface water.</title>
        <authorList>
            <person name="He W."/>
            <person name="Wang L."/>
            <person name="Zhang D.-F."/>
        </authorList>
    </citation>
    <scope>NUCLEOTIDE SEQUENCE [LARGE SCALE GENOMIC DNA]</scope>
    <source>
        <strain evidence="7 8">WL0002</strain>
    </source>
</reference>
<feature type="domain" description="Yip1" evidence="6">
    <location>
        <begin position="12"/>
        <end position="183"/>
    </location>
</feature>
<organism evidence="7 8">
    <name type="scientific">Albidovulum marisflavi</name>
    <dbReference type="NCBI Taxonomy" id="2984159"/>
    <lineage>
        <taxon>Bacteria</taxon>
        <taxon>Pseudomonadati</taxon>
        <taxon>Pseudomonadota</taxon>
        <taxon>Alphaproteobacteria</taxon>
        <taxon>Rhodobacterales</taxon>
        <taxon>Paracoccaceae</taxon>
        <taxon>Albidovulum</taxon>
    </lineage>
</organism>
<dbReference type="Proteomes" id="UP001652542">
    <property type="component" value="Unassembled WGS sequence"/>
</dbReference>
<gene>
    <name evidence="7" type="ORF">OEW28_15010</name>
</gene>
<keyword evidence="4 5" id="KW-0472">Membrane</keyword>
<comment type="subcellular location">
    <subcellularLocation>
        <location evidence="1">Membrane</location>
        <topology evidence="1">Multi-pass membrane protein</topology>
    </subcellularLocation>
</comment>
<name>A0ABT2ZFP0_9RHOB</name>
<evidence type="ECO:0000256" key="3">
    <source>
        <dbReference type="ARBA" id="ARBA00022989"/>
    </source>
</evidence>
<evidence type="ECO:0000313" key="8">
    <source>
        <dbReference type="Proteomes" id="UP001652542"/>
    </source>
</evidence>
<keyword evidence="8" id="KW-1185">Reference proteome</keyword>
<feature type="transmembrane region" description="Helical" evidence="5">
    <location>
        <begin position="74"/>
        <end position="94"/>
    </location>
</feature>
<sequence>MTQAGNLADLFWATFREPRRAAERLLALDLPMEARWLGLFLVSVLTILFTNLMLATVPVDEVQPWERVWSDVWLGLPIQALSMSILALAVTWIGTLFGGKGVFEDALVMVVWIQGVLLAPQVVQIILFPVAPVLSGLIAIGSVGLFFWMLSHFICVLHGFKSALAAFFGVIGSLVFLAIVFALLFSMLGIFPPGMGS</sequence>
<feature type="transmembrane region" description="Helical" evidence="5">
    <location>
        <begin position="34"/>
        <end position="54"/>
    </location>
</feature>
<dbReference type="EMBL" id="JAOWKY010000004">
    <property type="protein sequence ID" value="MCV2869939.1"/>
    <property type="molecule type" value="Genomic_DNA"/>
</dbReference>
<evidence type="ECO:0000256" key="5">
    <source>
        <dbReference type="SAM" id="Phobius"/>
    </source>
</evidence>
<keyword evidence="3 5" id="KW-1133">Transmembrane helix</keyword>
<proteinExistence type="predicted"/>
<evidence type="ECO:0000259" key="6">
    <source>
        <dbReference type="Pfam" id="PF04893"/>
    </source>
</evidence>
<feature type="transmembrane region" description="Helical" evidence="5">
    <location>
        <begin position="164"/>
        <end position="191"/>
    </location>
</feature>
<evidence type="ECO:0000256" key="1">
    <source>
        <dbReference type="ARBA" id="ARBA00004141"/>
    </source>
</evidence>
<protein>
    <submittedName>
        <fullName evidence="7">YIP1 family protein</fullName>
    </submittedName>
</protein>
<dbReference type="InterPro" id="IPR006977">
    <property type="entry name" value="Yip1_dom"/>
</dbReference>
<dbReference type="RefSeq" id="WP_263735609.1">
    <property type="nucleotide sequence ID" value="NZ_JAOWKY010000004.1"/>
</dbReference>
<keyword evidence="2 5" id="KW-0812">Transmembrane</keyword>
<evidence type="ECO:0000313" key="7">
    <source>
        <dbReference type="EMBL" id="MCV2869939.1"/>
    </source>
</evidence>
<evidence type="ECO:0000256" key="4">
    <source>
        <dbReference type="ARBA" id="ARBA00023136"/>
    </source>
</evidence>
<dbReference type="Pfam" id="PF04893">
    <property type="entry name" value="Yip1"/>
    <property type="match status" value="1"/>
</dbReference>
<feature type="transmembrane region" description="Helical" evidence="5">
    <location>
        <begin position="106"/>
        <end position="127"/>
    </location>
</feature>
<accession>A0ABT2ZFP0</accession>